<proteinExistence type="predicted"/>
<protein>
    <recommendedName>
        <fullName evidence="3">Rho termination factor N-terminal domain-containing protein</fullName>
    </recommendedName>
</protein>
<feature type="transmembrane region" description="Helical" evidence="1">
    <location>
        <begin position="6"/>
        <end position="29"/>
    </location>
</feature>
<evidence type="ECO:0008006" key="3">
    <source>
        <dbReference type="Google" id="ProtNLM"/>
    </source>
</evidence>
<sequence length="191" mass="22389">MGFFSFIETFFFISLAITFVLIMLLVYHFKQRLSVVETKTDTMFEIMNNLLKEMKVIKTMVSIPNHQENQHHPQNGHHFGLFDMMMPMLQKQQFTEHDEDDEQEESPIKIINLEHEAPSIDIETIDIQDENDESECSDNESEIDEMDEIVEPLEKIDYKSLEISQLRALAVERGIDPSKKKKGELIQLLQQ</sequence>
<dbReference type="AlphaFoldDB" id="A0A6C0I0R1"/>
<accession>A0A6C0I0R1</accession>
<dbReference type="EMBL" id="MN740057">
    <property type="protein sequence ID" value="QHT85967.1"/>
    <property type="molecule type" value="Genomic_DNA"/>
</dbReference>
<organism evidence="2">
    <name type="scientific">viral metagenome</name>
    <dbReference type="NCBI Taxonomy" id="1070528"/>
    <lineage>
        <taxon>unclassified sequences</taxon>
        <taxon>metagenomes</taxon>
        <taxon>organismal metagenomes</taxon>
    </lineage>
</organism>
<keyword evidence="1" id="KW-0812">Transmembrane</keyword>
<reference evidence="2" key="1">
    <citation type="journal article" date="2020" name="Nature">
        <title>Giant virus diversity and host interactions through global metagenomics.</title>
        <authorList>
            <person name="Schulz F."/>
            <person name="Roux S."/>
            <person name="Paez-Espino D."/>
            <person name="Jungbluth S."/>
            <person name="Walsh D.A."/>
            <person name="Denef V.J."/>
            <person name="McMahon K.D."/>
            <person name="Konstantinidis K.T."/>
            <person name="Eloe-Fadrosh E.A."/>
            <person name="Kyrpides N.C."/>
            <person name="Woyke T."/>
        </authorList>
    </citation>
    <scope>NUCLEOTIDE SEQUENCE</scope>
    <source>
        <strain evidence="2">GVMAG-M-3300023184-184</strain>
    </source>
</reference>
<name>A0A6C0I0R1_9ZZZZ</name>
<keyword evidence="1" id="KW-0472">Membrane</keyword>
<keyword evidence="1" id="KW-1133">Transmembrane helix</keyword>
<evidence type="ECO:0000256" key="1">
    <source>
        <dbReference type="SAM" id="Phobius"/>
    </source>
</evidence>
<evidence type="ECO:0000313" key="2">
    <source>
        <dbReference type="EMBL" id="QHT85967.1"/>
    </source>
</evidence>